<evidence type="ECO:0000259" key="3">
    <source>
        <dbReference type="PROSITE" id="PS50240"/>
    </source>
</evidence>
<reference evidence="4" key="1">
    <citation type="submission" date="2015-11" db="EMBL/GenBank/DDBJ databases">
        <title>De novo transcriptome assembly of four potential Pierce s Disease insect vectors from Arizona vineyards.</title>
        <authorList>
            <person name="Tassone E.E."/>
        </authorList>
    </citation>
    <scope>NUCLEOTIDE SEQUENCE</scope>
</reference>
<dbReference type="InterPro" id="IPR009003">
    <property type="entry name" value="Peptidase_S1_PA"/>
</dbReference>
<proteinExistence type="inferred from homology"/>
<accession>A0A1B6KC58</accession>
<dbReference type="InterPro" id="IPR001314">
    <property type="entry name" value="Peptidase_S1A"/>
</dbReference>
<dbReference type="PRINTS" id="PR00722">
    <property type="entry name" value="CHYMOTRYPSIN"/>
</dbReference>
<evidence type="ECO:0000256" key="2">
    <source>
        <dbReference type="ARBA" id="ARBA00024195"/>
    </source>
</evidence>
<evidence type="ECO:0000256" key="1">
    <source>
        <dbReference type="ARBA" id="ARBA00023157"/>
    </source>
</evidence>
<keyword evidence="1" id="KW-1015">Disulfide bond</keyword>
<dbReference type="PANTHER" id="PTHR24256">
    <property type="entry name" value="TRYPTASE-RELATED"/>
    <property type="match status" value="1"/>
</dbReference>
<dbReference type="PROSITE" id="PS00135">
    <property type="entry name" value="TRYPSIN_SER"/>
    <property type="match status" value="1"/>
</dbReference>
<dbReference type="EMBL" id="GEBQ01030940">
    <property type="protein sequence ID" value="JAT09037.1"/>
    <property type="molecule type" value="Transcribed_RNA"/>
</dbReference>
<name>A0A1B6KC58_9HEMI</name>
<dbReference type="Gene3D" id="2.40.10.10">
    <property type="entry name" value="Trypsin-like serine proteases"/>
    <property type="match status" value="1"/>
</dbReference>
<protein>
    <recommendedName>
        <fullName evidence="3">Peptidase S1 domain-containing protein</fullName>
    </recommendedName>
</protein>
<dbReference type="SMART" id="SM00020">
    <property type="entry name" value="Tryp_SPc"/>
    <property type="match status" value="1"/>
</dbReference>
<dbReference type="AlphaFoldDB" id="A0A1B6KC58"/>
<dbReference type="InterPro" id="IPR043504">
    <property type="entry name" value="Peptidase_S1_PA_chymotrypsin"/>
</dbReference>
<dbReference type="Pfam" id="PF00089">
    <property type="entry name" value="Trypsin"/>
    <property type="match status" value="1"/>
</dbReference>
<dbReference type="InterPro" id="IPR051487">
    <property type="entry name" value="Ser/Thr_Proteases_Immune/Dev"/>
</dbReference>
<dbReference type="SUPFAM" id="SSF50494">
    <property type="entry name" value="Trypsin-like serine proteases"/>
    <property type="match status" value="1"/>
</dbReference>
<dbReference type="GO" id="GO:0004252">
    <property type="term" value="F:serine-type endopeptidase activity"/>
    <property type="evidence" value="ECO:0007669"/>
    <property type="project" value="InterPro"/>
</dbReference>
<comment type="similarity">
    <text evidence="2">Belongs to the peptidase S1 family. CLIP subfamily.</text>
</comment>
<dbReference type="GO" id="GO:0006508">
    <property type="term" value="P:proteolysis"/>
    <property type="evidence" value="ECO:0007669"/>
    <property type="project" value="InterPro"/>
</dbReference>
<dbReference type="InterPro" id="IPR033116">
    <property type="entry name" value="TRYPSIN_SER"/>
</dbReference>
<feature type="non-terminal residue" evidence="4">
    <location>
        <position position="1"/>
    </location>
</feature>
<dbReference type="PROSITE" id="PS50240">
    <property type="entry name" value="TRYPSIN_DOM"/>
    <property type="match status" value="1"/>
</dbReference>
<evidence type="ECO:0000313" key="4">
    <source>
        <dbReference type="EMBL" id="JAT09037.1"/>
    </source>
</evidence>
<dbReference type="InterPro" id="IPR001254">
    <property type="entry name" value="Trypsin_dom"/>
</dbReference>
<sequence length="189" mass="20966">DCFRGYCAPHVLEVQVESFMKHPLFDKTKFINDICLIRLAENVTFSDYIKPICLPSEVETKEQSTEQTNMTVAGWGALESDPETRLPHVLQEVEVVVWTTVYCQLIFGIEMDRERQMCAGGLEPAQGPCPGDSGGPLMYHNTTGGPGRQVLVGVVSAGYPCTQEDPTPSPAIFARVSTFMPWILNNIRL</sequence>
<organism evidence="4">
    <name type="scientific">Graphocephala atropunctata</name>
    <dbReference type="NCBI Taxonomy" id="36148"/>
    <lineage>
        <taxon>Eukaryota</taxon>
        <taxon>Metazoa</taxon>
        <taxon>Ecdysozoa</taxon>
        <taxon>Arthropoda</taxon>
        <taxon>Hexapoda</taxon>
        <taxon>Insecta</taxon>
        <taxon>Pterygota</taxon>
        <taxon>Neoptera</taxon>
        <taxon>Paraneoptera</taxon>
        <taxon>Hemiptera</taxon>
        <taxon>Auchenorrhyncha</taxon>
        <taxon>Membracoidea</taxon>
        <taxon>Cicadellidae</taxon>
        <taxon>Cicadellinae</taxon>
        <taxon>Cicadellini</taxon>
        <taxon>Graphocephala</taxon>
    </lineage>
</organism>
<dbReference type="CDD" id="cd00190">
    <property type="entry name" value="Tryp_SPc"/>
    <property type="match status" value="1"/>
</dbReference>
<gene>
    <name evidence="4" type="ORF">g.39115</name>
</gene>
<feature type="domain" description="Peptidase S1" evidence="3">
    <location>
        <begin position="14"/>
        <end position="188"/>
    </location>
</feature>